<dbReference type="KEGG" id="ast:Asulf_01255"/>
<dbReference type="SUPFAM" id="SSF88723">
    <property type="entry name" value="PIN domain-like"/>
    <property type="match status" value="1"/>
</dbReference>
<keyword evidence="3" id="KW-1185">Reference proteome</keyword>
<accession>N0BL35</accession>
<dbReference type="RefSeq" id="WP_015590849.1">
    <property type="nucleotide sequence ID" value="NC_021169.1"/>
</dbReference>
<dbReference type="SMART" id="SM00670">
    <property type="entry name" value="PINc"/>
    <property type="match status" value="1"/>
</dbReference>
<organism evidence="2 3">
    <name type="scientific">Archaeoglobus sulfaticallidus PM70-1</name>
    <dbReference type="NCBI Taxonomy" id="387631"/>
    <lineage>
        <taxon>Archaea</taxon>
        <taxon>Methanobacteriati</taxon>
        <taxon>Methanobacteriota</taxon>
        <taxon>Archaeoglobi</taxon>
        <taxon>Archaeoglobales</taxon>
        <taxon>Archaeoglobaceae</taxon>
        <taxon>Archaeoglobus</taxon>
    </lineage>
</organism>
<proteinExistence type="predicted"/>
<protein>
    <submittedName>
        <fullName evidence="2">Putative nucleic acid-binding protein, contains PIN domain</fullName>
    </submittedName>
</protein>
<dbReference type="PANTHER" id="PTHR39677">
    <property type="entry name" value="RIBONUCLEASE VAPC6"/>
    <property type="match status" value="1"/>
</dbReference>
<dbReference type="Pfam" id="PF01850">
    <property type="entry name" value="PIN"/>
    <property type="match status" value="1"/>
</dbReference>
<dbReference type="PANTHER" id="PTHR39677:SF4">
    <property type="entry name" value="RIBONUCLEASE VAPC6"/>
    <property type="match status" value="1"/>
</dbReference>
<dbReference type="AlphaFoldDB" id="N0BL35"/>
<dbReference type="Proteomes" id="UP000013307">
    <property type="component" value="Chromosome"/>
</dbReference>
<dbReference type="GeneID" id="15392896"/>
<reference evidence="2 3" key="1">
    <citation type="journal article" date="2013" name="Genome Announc.">
        <title>Complete Genome Sequence of the Thermophilic and Facultatively Chemolithoautotrophic Sulfate Reducer Archaeoglobus sulfaticallidus Strain PM70-1T.</title>
        <authorList>
            <person name="Stokke R."/>
            <person name="Hocking W.P."/>
            <person name="Steinsbu B.O."/>
            <person name="Steen I.H."/>
        </authorList>
    </citation>
    <scope>NUCLEOTIDE SEQUENCE [LARGE SCALE GENOMIC DNA]</scope>
    <source>
        <strain evidence="2">PM70-1</strain>
    </source>
</reference>
<dbReference type="EMBL" id="CP005290">
    <property type="protein sequence ID" value="AGK61251.1"/>
    <property type="molecule type" value="Genomic_DNA"/>
</dbReference>
<dbReference type="HOGENOM" id="CLU_134210_2_0_2"/>
<dbReference type="Gene3D" id="3.40.50.1010">
    <property type="entry name" value="5'-nuclease"/>
    <property type="match status" value="1"/>
</dbReference>
<dbReference type="InterPro" id="IPR029060">
    <property type="entry name" value="PIN-like_dom_sf"/>
</dbReference>
<dbReference type="STRING" id="387631.Asulf_01255"/>
<gene>
    <name evidence="2" type="ORF">Asulf_01255</name>
</gene>
<evidence type="ECO:0000313" key="3">
    <source>
        <dbReference type="Proteomes" id="UP000013307"/>
    </source>
</evidence>
<dbReference type="InterPro" id="IPR002716">
    <property type="entry name" value="PIN_dom"/>
</dbReference>
<sequence>MSRVLIDSSLLIEYFKGNPKAVEIFENLKTSPVALLINPIVFSEVSYLFLRYSTKKSRFDFTPEVVKSSKIETLFVLLNSFGILDLTKEIVILAENIMVKYGLLPNDALILATCKFYGIKYLISLDGDFKEPCVKEGIELIESAEKLKLIE</sequence>
<evidence type="ECO:0000313" key="2">
    <source>
        <dbReference type="EMBL" id="AGK61251.1"/>
    </source>
</evidence>
<dbReference type="eggNOG" id="arCOG00710">
    <property type="taxonomic scope" value="Archaea"/>
</dbReference>
<dbReference type="CDD" id="cd18677">
    <property type="entry name" value="PIN_MjVapC2-VapC6_like"/>
    <property type="match status" value="1"/>
</dbReference>
<name>N0BL35_9EURY</name>
<evidence type="ECO:0000259" key="1">
    <source>
        <dbReference type="SMART" id="SM00670"/>
    </source>
</evidence>
<feature type="domain" description="PIN" evidence="1">
    <location>
        <begin position="2"/>
        <end position="131"/>
    </location>
</feature>
<dbReference type="OrthoDB" id="51439at2157"/>